<dbReference type="PANTHER" id="PTHR34786">
    <property type="entry name" value="OS09G0504900 PROTEIN"/>
    <property type="match status" value="1"/>
</dbReference>
<evidence type="ECO:0000259" key="2">
    <source>
        <dbReference type="Pfam" id="PF14780"/>
    </source>
</evidence>
<dbReference type="OrthoDB" id="114080at2759"/>
<keyword evidence="4" id="KW-1185">Reference proteome</keyword>
<dbReference type="InterPro" id="IPR027951">
    <property type="entry name" value="Nepro_N"/>
</dbReference>
<dbReference type="AlphaFoldDB" id="A0A1X2GA67"/>
<feature type="region of interest" description="Disordered" evidence="1">
    <location>
        <begin position="247"/>
        <end position="269"/>
    </location>
</feature>
<protein>
    <recommendedName>
        <fullName evidence="2">Nucleolus and neural progenitor protein-like N-terminal domain-containing protein</fullName>
    </recommendedName>
</protein>
<organism evidence="3 4">
    <name type="scientific">Hesseltinella vesiculosa</name>
    <dbReference type="NCBI Taxonomy" id="101127"/>
    <lineage>
        <taxon>Eukaryota</taxon>
        <taxon>Fungi</taxon>
        <taxon>Fungi incertae sedis</taxon>
        <taxon>Mucoromycota</taxon>
        <taxon>Mucoromycotina</taxon>
        <taxon>Mucoromycetes</taxon>
        <taxon>Mucorales</taxon>
        <taxon>Cunninghamellaceae</taxon>
        <taxon>Hesseltinella</taxon>
    </lineage>
</organism>
<dbReference type="EMBL" id="MCGT01000028">
    <property type="protein sequence ID" value="ORX48842.1"/>
    <property type="molecule type" value="Genomic_DNA"/>
</dbReference>
<dbReference type="STRING" id="101127.A0A1X2GA67"/>
<accession>A0A1X2GA67</accession>
<evidence type="ECO:0000256" key="1">
    <source>
        <dbReference type="SAM" id="MobiDB-lite"/>
    </source>
</evidence>
<comment type="caution">
    <text evidence="3">The sequence shown here is derived from an EMBL/GenBank/DDBJ whole genome shotgun (WGS) entry which is preliminary data.</text>
</comment>
<reference evidence="3 4" key="1">
    <citation type="submission" date="2016-07" db="EMBL/GenBank/DDBJ databases">
        <title>Pervasive Adenine N6-methylation of Active Genes in Fungi.</title>
        <authorList>
            <consortium name="DOE Joint Genome Institute"/>
            <person name="Mondo S.J."/>
            <person name="Dannebaum R.O."/>
            <person name="Kuo R.C."/>
            <person name="Labutti K."/>
            <person name="Haridas S."/>
            <person name="Kuo A."/>
            <person name="Salamov A."/>
            <person name="Ahrendt S.R."/>
            <person name="Lipzen A."/>
            <person name="Sullivan W."/>
            <person name="Andreopoulos W.B."/>
            <person name="Clum A."/>
            <person name="Lindquist E."/>
            <person name="Daum C."/>
            <person name="Ramamoorthy G.K."/>
            <person name="Gryganskyi A."/>
            <person name="Culley D."/>
            <person name="Magnuson J.K."/>
            <person name="James T.Y."/>
            <person name="O'Malley M.A."/>
            <person name="Stajich J.E."/>
            <person name="Spatafora J.W."/>
            <person name="Visel A."/>
            <person name="Grigoriev I.V."/>
        </authorList>
    </citation>
    <scope>NUCLEOTIDE SEQUENCE [LARGE SCALE GENOMIC DNA]</scope>
    <source>
        <strain evidence="3 4">NRRL 3301</strain>
    </source>
</reference>
<dbReference type="Pfam" id="PF14780">
    <property type="entry name" value="NEPRO_N"/>
    <property type="match status" value="1"/>
</dbReference>
<name>A0A1X2GA67_9FUNG</name>
<gene>
    <name evidence="3" type="ORF">DM01DRAFT_1309412</name>
</gene>
<proteinExistence type="predicted"/>
<evidence type="ECO:0000313" key="3">
    <source>
        <dbReference type="EMBL" id="ORX48842.1"/>
    </source>
</evidence>
<dbReference type="Proteomes" id="UP000242146">
    <property type="component" value="Unassembled WGS sequence"/>
</dbReference>
<feature type="domain" description="Nucleolus and neural progenitor protein-like N-terminal" evidence="2">
    <location>
        <begin position="38"/>
        <end position="190"/>
    </location>
</feature>
<evidence type="ECO:0000313" key="4">
    <source>
        <dbReference type="Proteomes" id="UP000242146"/>
    </source>
</evidence>
<dbReference type="PANTHER" id="PTHR34786:SF1">
    <property type="entry name" value="OS09G0504900 PROTEIN"/>
    <property type="match status" value="1"/>
</dbReference>
<sequence length="289" mass="33972">MTSHITSKKWFPKERIDKKAHADHDQNLIRLGIYRRSFAAQSKLWIDVAILDRLFYKNNNQHRHFHRFRRTAEARRLLKRFKRLALDHMMNDLYACFWNGNDSHSHQQQRSWLSIPCRELCEFTMQKLISAVVILDKLQVVLVEIYREYTTLFRLQHFMSMAMVHMGICARLGTLAHKWAAELDDCYTVLQQWHLAFPVASKRANRYECLPDTMTRQRQIASKWSENRVSFKKPVHFESYLTHGASETAAKPSTPSLPPSDSPMNFFSMAEKDNDDLGEVLKSIEPAMN</sequence>